<keyword evidence="2 7" id="KW-0813">Transport</keyword>
<evidence type="ECO:0000256" key="2">
    <source>
        <dbReference type="ARBA" id="ARBA00022448"/>
    </source>
</evidence>
<dbReference type="EMBL" id="JAATLK010000001">
    <property type="protein sequence ID" value="NIZ46578.1"/>
    <property type="molecule type" value="Genomic_DNA"/>
</dbReference>
<dbReference type="PROSITE" id="PS50928">
    <property type="entry name" value="ABC_TM1"/>
    <property type="match status" value="1"/>
</dbReference>
<evidence type="ECO:0000256" key="5">
    <source>
        <dbReference type="ARBA" id="ARBA00022989"/>
    </source>
</evidence>
<dbReference type="CDD" id="cd06261">
    <property type="entry name" value="TM_PBP2"/>
    <property type="match status" value="1"/>
</dbReference>
<dbReference type="InterPro" id="IPR051322">
    <property type="entry name" value="AA_ABC_Transporter_Permease"/>
</dbReference>
<dbReference type="SUPFAM" id="SSF161098">
    <property type="entry name" value="MetI-like"/>
    <property type="match status" value="1"/>
</dbReference>
<reference evidence="9" key="1">
    <citation type="submission" date="2020-03" db="EMBL/GenBank/DDBJ databases">
        <title>Spirochaetal bacteria isolated from arthropods constitute a novel genus Entomospira genus novum within the order Spirochaetales.</title>
        <authorList>
            <person name="Grana-Miraglia L."/>
            <person name="Sikutova S."/>
            <person name="Fingerle V."/>
            <person name="Sing A."/>
            <person name="Castillo-Ramirez S."/>
            <person name="Margos G."/>
            <person name="Rudolf I."/>
        </authorList>
    </citation>
    <scope>NUCLEOTIDE SEQUENCE</scope>
    <source>
        <strain evidence="9">BR208</strain>
    </source>
</reference>
<evidence type="ECO:0000256" key="4">
    <source>
        <dbReference type="ARBA" id="ARBA00022692"/>
    </source>
</evidence>
<keyword evidence="6 7" id="KW-0472">Membrane</keyword>
<dbReference type="PANTHER" id="PTHR30450:SF1">
    <property type="entry name" value="D-METHIONINE TRANSPORT SYSTEM PERMEASE PROTEIN METI-RELATED"/>
    <property type="match status" value="1"/>
</dbReference>
<protein>
    <submittedName>
        <fullName evidence="9">ABC transporter permease</fullName>
    </submittedName>
</protein>
<evidence type="ECO:0000256" key="1">
    <source>
        <dbReference type="ARBA" id="ARBA00004651"/>
    </source>
</evidence>
<organism evidence="9 10">
    <name type="scientific">Entomospira nematocerorum</name>
    <dbReference type="NCBI Taxonomy" id="2719987"/>
    <lineage>
        <taxon>Bacteria</taxon>
        <taxon>Pseudomonadati</taxon>
        <taxon>Spirochaetota</taxon>
        <taxon>Spirochaetia</taxon>
        <taxon>Spirochaetales</taxon>
        <taxon>Spirochaetaceae</taxon>
        <taxon>Entomospira</taxon>
    </lineage>
</organism>
<keyword evidence="4 7" id="KW-0812">Transmembrane</keyword>
<proteinExistence type="inferred from homology"/>
<gene>
    <name evidence="9" type="ORF">HCT46_01375</name>
</gene>
<dbReference type="RefSeq" id="WP_167703032.1">
    <property type="nucleotide sequence ID" value="NZ_CP118168.1"/>
</dbReference>
<keyword evidence="3" id="KW-1003">Cell membrane</keyword>
<comment type="subcellular location">
    <subcellularLocation>
        <location evidence="1 7">Cell membrane</location>
        <topology evidence="1 7">Multi-pass membrane protein</topology>
    </subcellularLocation>
</comment>
<evidence type="ECO:0000313" key="9">
    <source>
        <dbReference type="EMBL" id="NIZ46578.1"/>
    </source>
</evidence>
<feature type="transmembrane region" description="Helical" evidence="7">
    <location>
        <begin position="185"/>
        <end position="205"/>
    </location>
</feature>
<feature type="transmembrane region" description="Helical" evidence="7">
    <location>
        <begin position="91"/>
        <end position="111"/>
    </location>
</feature>
<dbReference type="AlphaFoldDB" id="A0A968KUV2"/>
<feature type="transmembrane region" description="Helical" evidence="7">
    <location>
        <begin position="16"/>
        <end position="40"/>
    </location>
</feature>
<dbReference type="InterPro" id="IPR000515">
    <property type="entry name" value="MetI-like"/>
</dbReference>
<comment type="similarity">
    <text evidence="7">Belongs to the binding-protein-dependent transport system permease family.</text>
</comment>
<evidence type="ECO:0000256" key="6">
    <source>
        <dbReference type="ARBA" id="ARBA00023136"/>
    </source>
</evidence>
<name>A0A968KUV2_9SPIO</name>
<keyword evidence="5 7" id="KW-1133">Transmembrane helix</keyword>
<keyword evidence="10" id="KW-1185">Reference proteome</keyword>
<dbReference type="GO" id="GO:0048473">
    <property type="term" value="P:D-methionine transmembrane transport"/>
    <property type="evidence" value="ECO:0007669"/>
    <property type="project" value="TreeGrafter"/>
</dbReference>
<dbReference type="Pfam" id="PF00528">
    <property type="entry name" value="BPD_transp_1"/>
    <property type="match status" value="1"/>
</dbReference>
<dbReference type="Gene3D" id="1.10.3720.10">
    <property type="entry name" value="MetI-like"/>
    <property type="match status" value="1"/>
</dbReference>
<evidence type="ECO:0000256" key="3">
    <source>
        <dbReference type="ARBA" id="ARBA00022475"/>
    </source>
</evidence>
<dbReference type="PANTHER" id="PTHR30450">
    <property type="entry name" value="ABC TRANSPORTER PERMEASE"/>
    <property type="match status" value="1"/>
</dbReference>
<feature type="transmembrane region" description="Helical" evidence="7">
    <location>
        <begin position="132"/>
        <end position="165"/>
    </location>
</feature>
<dbReference type="GO" id="GO:0005886">
    <property type="term" value="C:plasma membrane"/>
    <property type="evidence" value="ECO:0007669"/>
    <property type="project" value="UniProtKB-SubCell"/>
</dbReference>
<evidence type="ECO:0000313" key="10">
    <source>
        <dbReference type="Proteomes" id="UP000752013"/>
    </source>
</evidence>
<accession>A0A968KUV2</accession>
<comment type="caution">
    <text evidence="9">The sequence shown here is derived from an EMBL/GenBank/DDBJ whole genome shotgun (WGS) entry which is preliminary data.</text>
</comment>
<feature type="transmembrane region" description="Helical" evidence="7">
    <location>
        <begin position="61"/>
        <end position="85"/>
    </location>
</feature>
<dbReference type="Proteomes" id="UP000752013">
    <property type="component" value="Unassembled WGS sequence"/>
</dbReference>
<evidence type="ECO:0000259" key="8">
    <source>
        <dbReference type="PROSITE" id="PS50928"/>
    </source>
</evidence>
<feature type="domain" description="ABC transmembrane type-1" evidence="8">
    <location>
        <begin position="12"/>
        <end position="205"/>
    </location>
</feature>
<evidence type="ECO:0000256" key="7">
    <source>
        <dbReference type="RuleBase" id="RU363032"/>
    </source>
</evidence>
<dbReference type="InterPro" id="IPR035906">
    <property type="entry name" value="MetI-like_sf"/>
</dbReference>
<sequence>MQTNVSILTNSLIETLLLIGIVSFFALIFGTLLGVILFATQERSIAYNRFIYSLLNFSINTLRAIPFVILLIIMLPVTAMIMGTILGFKAAIPALVVAVIPFFARLVYVALDEVPKGVLEAMQAMGLSKHHMLLLLIAEARATLVASFTITMVTLVGFIAAAAVIGSGGLGATAYIRGFQRNNLVLMYLATLLMIILVFVIQWIGDSVVKRLKQHS</sequence>